<accession>A0A5C6XE47</accession>
<gene>
    <name evidence="3" type="ORF">FRC98_15680</name>
</gene>
<feature type="signal peptide" evidence="2">
    <location>
        <begin position="1"/>
        <end position="23"/>
    </location>
</feature>
<name>A0A5C6XE47_9DELT</name>
<evidence type="ECO:0000313" key="3">
    <source>
        <dbReference type="EMBL" id="TXD35645.1"/>
    </source>
</evidence>
<dbReference type="EMBL" id="VOSM01000008">
    <property type="protein sequence ID" value="TXD35645.1"/>
    <property type="molecule type" value="Genomic_DNA"/>
</dbReference>
<evidence type="ECO:0000313" key="4">
    <source>
        <dbReference type="Proteomes" id="UP000321412"/>
    </source>
</evidence>
<reference evidence="3 4" key="1">
    <citation type="submission" date="2019-08" db="EMBL/GenBank/DDBJ databases">
        <title>Bradymonadales sp. TMQ4.</title>
        <authorList>
            <person name="Liang Q."/>
        </authorList>
    </citation>
    <scope>NUCLEOTIDE SEQUENCE [LARGE SCALE GENOMIC DNA]</scope>
    <source>
        <strain evidence="3 4">TMQ4</strain>
    </source>
</reference>
<dbReference type="Proteomes" id="UP000321412">
    <property type="component" value="Unassembled WGS sequence"/>
</dbReference>
<dbReference type="OrthoDB" id="9841437at2"/>
<keyword evidence="4" id="KW-1185">Reference proteome</keyword>
<evidence type="ECO:0000256" key="1">
    <source>
        <dbReference type="SAM" id="Phobius"/>
    </source>
</evidence>
<dbReference type="RefSeq" id="WP_146982385.1">
    <property type="nucleotide sequence ID" value="NZ_VOSM01000008.1"/>
</dbReference>
<feature type="transmembrane region" description="Helical" evidence="1">
    <location>
        <begin position="60"/>
        <end position="81"/>
    </location>
</feature>
<organism evidence="3 4">
    <name type="scientific">Lujinxingia vulgaris</name>
    <dbReference type="NCBI Taxonomy" id="2600176"/>
    <lineage>
        <taxon>Bacteria</taxon>
        <taxon>Deltaproteobacteria</taxon>
        <taxon>Bradymonadales</taxon>
        <taxon>Lujinxingiaceae</taxon>
        <taxon>Lujinxingia</taxon>
    </lineage>
</organism>
<feature type="transmembrane region" description="Helical" evidence="1">
    <location>
        <begin position="33"/>
        <end position="51"/>
    </location>
</feature>
<protein>
    <submittedName>
        <fullName evidence="3">DUF4175 domain-containing protein</fullName>
    </submittedName>
</protein>
<feature type="transmembrane region" description="Helical" evidence="1">
    <location>
        <begin position="93"/>
        <end position="111"/>
    </location>
</feature>
<keyword evidence="1" id="KW-0472">Membrane</keyword>
<sequence length="117" mass="12795">MRSFPWPWIALIALTLTPSLAFASDMCDLAHVYLIPGFGVVLLIAALGYVARSRWSFSGVLWLSWLLGAVIIAIDLFVALASHGPFELAHPGFLLASAIKLALLIALEALYRRFGNR</sequence>
<evidence type="ECO:0000256" key="2">
    <source>
        <dbReference type="SAM" id="SignalP"/>
    </source>
</evidence>
<keyword evidence="2" id="KW-0732">Signal</keyword>
<keyword evidence="1" id="KW-1133">Transmembrane helix</keyword>
<comment type="caution">
    <text evidence="3">The sequence shown here is derived from an EMBL/GenBank/DDBJ whole genome shotgun (WGS) entry which is preliminary data.</text>
</comment>
<feature type="chain" id="PRO_5022686182" evidence="2">
    <location>
        <begin position="24"/>
        <end position="117"/>
    </location>
</feature>
<dbReference type="AlphaFoldDB" id="A0A5C6XE47"/>
<proteinExistence type="predicted"/>
<keyword evidence="1" id="KW-0812">Transmembrane</keyword>